<dbReference type="RefSeq" id="WP_301133817.1">
    <property type="nucleotide sequence ID" value="NZ_JAUHPW010000006.1"/>
</dbReference>
<sequence length="1968" mass="198477">MTDVGRATAARRRRTARIVAGAVLAVATVGAIVAPGFDEREAVAVDPTVWALQAGAGERYARVNTELAEVDTVKEVDAPSEILQHDGSLLVLSAGYTAVTELDAGHPVDLEAGAEGAVDTPAGTTAIAAEGDVVAYLAADGDVLAGRISDGTALEPREIVLDSGDGLRAVAVAVTADGDLAAYSPTLGGVVRADADGAVAGIDPVPDAPETGTYQVSFAGSAWVLLEAQTAELWREGVDGATVTDTDGDARLQRPSTGGDVRIADGRGLVVVPADGAAGRVFGSDAAAGVPAAPAELDGVVYAAWLPDGDGEGTLWSSAGPTIPLAYGGGTLGERREPVLRSNGARMVLNEVRSGWVWEVPSGTLVRSSQDWVPDEQTTATEEQQDVSAEVRDPRPPVAEDDALGVRAGRQVRLPVLLNDHDANGDLLTIDAASLTQPDDAFATVAIGDDGQSLVATVAPGAKGSASFMYAISDGSGPQGLSEPATVTLAAARGNSAPAWCGVEGCVAEWPAPQVEADGTVTVDVLDGWVDPEGDPVYVRSAVTTDAEVAVAASPEGSVVVRHGGTAREVEVEVTVADARGATATRTMRVGVVGEPRLTLEPLAVTALAGVRTSIAFADRVAGGAGAPEVTEATVDPADGASVEVSPDASGVLFEAGQPGTYTVDVTVVDGAVQARGTARVTVLAPQDEALATVPLTAFVRPHEDVTVDVLDAVTNPGGRVLLLSDASVDSSNGARVEASIVGHGALRLSGTTGDGQPGLLGVVSYTVSDGSGRAAMTVRGEITVVLLDSAVPAPPLVADDAVTVRAGGQVDVRVLDNDVATAGAVIALDAGSVEAPAGGGLAFAAGPLVRILAPDSAGTYRIPYASYVLGFPSQRDTGVIVVTVTDGSENAAPTPRDLAVRASSGEEVRLELDGTGLDPDGDEVRLDAVVSQPAQGSARVSADGAALVYASIAGFAGQDEFDFQVIDARGRTATATARVGVVAVEADPAPVTYTDFVQVQAGTGRKVVVQPLANDLDLTGGDLELVDVRPDAAEGTDERAALAALLPADLNTAEALAEGLVTFEVGADVGTYAYLYTVRNATGSLAQGRIVLKAVRERVTDTPIVADTVLTLETRDAFPTGVDVLAGTVAWASGDAATLGLSLWGEQDDLAVSGSEISGPLPDATRIVPFRVEGTDFAGDTAVGYGFLRVLGGQDLRLALREDAHVSVDEGGAVTVDVAPLLAAPDGTAIELDGAQVRAGGARDQASCAAVAGTTVRYEAGAGAPYTDTCLVAVRLAGQDAWTVLPVPVTIVPADPVPTLVSASLEISPGDTAGFDLGRMVRWPEGAAATDVQVVATYSGQLFDVRRDGARLSIVARDDAAPGRAESVTVSLPDHPEVQPRVLSLVVGPAPSELPKGGSVVERCSQADGDSCTLTVVGAAGEVNPLPGTPLEVVDVKAAGDCPDVRFQAAGGDRVRVTWTADAAGGVCDAVFRVRDAQGRVSAADRSGSISLDLQGFPRAPAEVSQVDYGDGSVTLAVAPGGAAGAYPALQRFDVVSGGVTVTTCTAGGVCAPITGLANGAKATYAVYAVNSVGRSRAAASATAWAYAPPAPPTVVSWQPSVTSGDGGRIDLVLDVTDGSTSEVRIATAGTEQTVPVGTGTQRIEGIAIGSNTPVDVVLTPLTVFDLPPVDGAAAAGTSVTITAHGIGRPTIDGASHSYTSGAGQATITADVTAGGAGSATWVGRMVGGRCDATTQASGGTASFTVPVDANATNTVTVCAESRADGQVFGQAETRDVVFAAFTDPGAPVLQRGYRVASTCDGAGSSCTTALEREPQWQPRAGLELWYRGSDGSTSTSFADVMVPGRAVSAVAYYCVDFGGGERTCSDQTTPVTPESGARYRPTVELASCTVGTAPAVSLGGAAADFAATVTMLDGSGAPTTDAALMRTARVTVAFQAALAGIAEWTSADVACDGAPPDPDPDTTVAP</sequence>
<dbReference type="EMBL" id="JAUHPW010000006">
    <property type="protein sequence ID" value="MDN4476060.1"/>
    <property type="molecule type" value="Genomic_DNA"/>
</dbReference>
<protein>
    <submittedName>
        <fullName evidence="3">Ig-like domain-containing protein</fullName>
    </submittedName>
</protein>
<feature type="compositionally biased region" description="Polar residues" evidence="1">
    <location>
        <begin position="369"/>
        <end position="382"/>
    </location>
</feature>
<evidence type="ECO:0000313" key="4">
    <source>
        <dbReference type="Proteomes" id="UP001172728"/>
    </source>
</evidence>
<evidence type="ECO:0000256" key="2">
    <source>
        <dbReference type="SAM" id="Phobius"/>
    </source>
</evidence>
<dbReference type="Pfam" id="PF17963">
    <property type="entry name" value="Big_9"/>
    <property type="match status" value="3"/>
</dbReference>
<accession>A0ABT8GAA6</accession>
<keyword evidence="2" id="KW-1133">Transmembrane helix</keyword>
<dbReference type="Proteomes" id="UP001172728">
    <property type="component" value="Unassembled WGS sequence"/>
</dbReference>
<comment type="caution">
    <text evidence="3">The sequence shown here is derived from an EMBL/GenBank/DDBJ whole genome shotgun (WGS) entry which is preliminary data.</text>
</comment>
<name>A0ABT8GAA6_9MICO</name>
<dbReference type="Gene3D" id="2.60.40.3440">
    <property type="match status" value="1"/>
</dbReference>
<keyword evidence="2" id="KW-0472">Membrane</keyword>
<keyword evidence="2" id="KW-0812">Transmembrane</keyword>
<proteinExistence type="predicted"/>
<reference evidence="3" key="1">
    <citation type="submission" date="2023-06" db="EMBL/GenBank/DDBJ databases">
        <title>Sysu t00192.</title>
        <authorList>
            <person name="Gao L."/>
            <person name="Fang B.-Z."/>
            <person name="Li W.-J."/>
        </authorList>
    </citation>
    <scope>NUCLEOTIDE SEQUENCE</scope>
    <source>
        <strain evidence="3">SYSU T00192</strain>
    </source>
</reference>
<gene>
    <name evidence="3" type="ORF">QQX09_09360</name>
</gene>
<keyword evidence="4" id="KW-1185">Reference proteome</keyword>
<feature type="region of interest" description="Disordered" evidence="1">
    <location>
        <begin position="369"/>
        <end position="401"/>
    </location>
</feature>
<evidence type="ECO:0000256" key="1">
    <source>
        <dbReference type="SAM" id="MobiDB-lite"/>
    </source>
</evidence>
<feature type="transmembrane region" description="Helical" evidence="2">
    <location>
        <begin position="18"/>
        <end position="37"/>
    </location>
</feature>
<organism evidence="3 4">
    <name type="scientific">Demequina litoralis</name>
    <dbReference type="NCBI Taxonomy" id="3051660"/>
    <lineage>
        <taxon>Bacteria</taxon>
        <taxon>Bacillati</taxon>
        <taxon>Actinomycetota</taxon>
        <taxon>Actinomycetes</taxon>
        <taxon>Micrococcales</taxon>
        <taxon>Demequinaceae</taxon>
        <taxon>Demequina</taxon>
    </lineage>
</organism>
<evidence type="ECO:0000313" key="3">
    <source>
        <dbReference type="EMBL" id="MDN4476060.1"/>
    </source>
</evidence>